<dbReference type="GO" id="GO:0016887">
    <property type="term" value="F:ATP hydrolysis activity"/>
    <property type="evidence" value="ECO:0007669"/>
    <property type="project" value="InterPro"/>
</dbReference>
<dbReference type="Pfam" id="PF00004">
    <property type="entry name" value="AAA"/>
    <property type="match status" value="1"/>
</dbReference>
<evidence type="ECO:0000313" key="5">
    <source>
        <dbReference type="EMBL" id="TWO71565.1"/>
    </source>
</evidence>
<dbReference type="SUPFAM" id="SSF52540">
    <property type="entry name" value="P-loop containing nucleoside triphosphate hydrolases"/>
    <property type="match status" value="1"/>
</dbReference>
<dbReference type="InterPro" id="IPR003959">
    <property type="entry name" value="ATPase_AAA_core"/>
</dbReference>
<dbReference type="CDD" id="cd19481">
    <property type="entry name" value="RecA-like_protease"/>
    <property type="match status" value="1"/>
</dbReference>
<keyword evidence="6" id="KW-1185">Reference proteome</keyword>
<dbReference type="Gene3D" id="3.40.50.300">
    <property type="entry name" value="P-loop containing nucleotide triphosphate hydrolases"/>
    <property type="match status" value="1"/>
</dbReference>
<dbReference type="GO" id="GO:0005524">
    <property type="term" value="F:ATP binding"/>
    <property type="evidence" value="ECO:0007669"/>
    <property type="project" value="UniProtKB-KW"/>
</dbReference>
<gene>
    <name evidence="5" type="ORF">FN976_11505</name>
</gene>
<keyword evidence="3" id="KW-0067">ATP-binding</keyword>
<name>A0A562ZTF1_9BURK</name>
<dbReference type="AlphaFoldDB" id="A0A562ZTF1"/>
<organism evidence="5 6">
    <name type="scientific">Caenimonas sedimenti</name>
    <dbReference type="NCBI Taxonomy" id="2596921"/>
    <lineage>
        <taxon>Bacteria</taxon>
        <taxon>Pseudomonadati</taxon>
        <taxon>Pseudomonadota</taxon>
        <taxon>Betaproteobacteria</taxon>
        <taxon>Burkholderiales</taxon>
        <taxon>Comamonadaceae</taxon>
        <taxon>Caenimonas</taxon>
    </lineage>
</organism>
<comment type="similarity">
    <text evidence="1">Belongs to the AAA ATPase family.</text>
</comment>
<dbReference type="InterPro" id="IPR027417">
    <property type="entry name" value="P-loop_NTPase"/>
</dbReference>
<keyword evidence="2" id="KW-0547">Nucleotide-binding</keyword>
<reference evidence="5 6" key="1">
    <citation type="submission" date="2019-07" db="EMBL/GenBank/DDBJ databases">
        <title>Caenimonas sedimenti sp. nov., isolated from activated sludge.</title>
        <authorList>
            <person name="Xu J."/>
        </authorList>
    </citation>
    <scope>NUCLEOTIDE SEQUENCE [LARGE SCALE GENOMIC DNA]</scope>
    <source>
        <strain evidence="5 6">HX-9-20</strain>
    </source>
</reference>
<dbReference type="PANTHER" id="PTHR23073">
    <property type="entry name" value="26S PROTEASOME REGULATORY SUBUNIT"/>
    <property type="match status" value="1"/>
</dbReference>
<dbReference type="InterPro" id="IPR050221">
    <property type="entry name" value="26S_Proteasome_ATPase"/>
</dbReference>
<evidence type="ECO:0000313" key="6">
    <source>
        <dbReference type="Proteomes" id="UP000318199"/>
    </source>
</evidence>
<accession>A0A562ZTF1</accession>
<dbReference type="EMBL" id="VOBQ01000008">
    <property type="protein sequence ID" value="TWO71565.1"/>
    <property type="molecule type" value="Genomic_DNA"/>
</dbReference>
<evidence type="ECO:0000259" key="4">
    <source>
        <dbReference type="SMART" id="SM00382"/>
    </source>
</evidence>
<feature type="domain" description="AAA+ ATPase" evidence="4">
    <location>
        <begin position="92"/>
        <end position="224"/>
    </location>
</feature>
<evidence type="ECO:0000256" key="2">
    <source>
        <dbReference type="ARBA" id="ARBA00022741"/>
    </source>
</evidence>
<dbReference type="OrthoDB" id="9802352at2"/>
<comment type="caution">
    <text evidence="5">The sequence shown here is derived from an EMBL/GenBank/DDBJ whole genome shotgun (WGS) entry which is preliminary data.</text>
</comment>
<dbReference type="SMART" id="SM00382">
    <property type="entry name" value="AAA"/>
    <property type="match status" value="1"/>
</dbReference>
<sequence>MRVRRFTSLVRQSDEALAAAVMPMVTGTAMRRHDTSSAPPVDSDTKLPLVRFESPDQPAAEPVLSPEATVAVTRLLKERESADKLTAAGLVPIRSVLMSGPPGVGKTMTARWLARQLHLPLYTLDLASVMSSFLGRTGANVRAVLEHAQREPCVLLLDEFDAIAKRRDDDSDVGELKRLVTVILQTIDDWTPMSLLVAATNHGELLDPAVWRRFDMRMNFELPSPALISLAFQAKGVERAMADLLAKLFAGQSMSAVARVVDASRKEHVLHGVKFEQALVNAAMEASQQHGMAVKVLRSAGRDLQVLLHQAQGMPAREIADAIGVSHTTVLRSIKSNA</sequence>
<evidence type="ECO:0000256" key="3">
    <source>
        <dbReference type="ARBA" id="ARBA00022840"/>
    </source>
</evidence>
<proteinExistence type="inferred from homology"/>
<protein>
    <submittedName>
        <fullName evidence="5">AAA family ATPase</fullName>
    </submittedName>
</protein>
<dbReference type="Proteomes" id="UP000318199">
    <property type="component" value="Unassembled WGS sequence"/>
</dbReference>
<evidence type="ECO:0000256" key="1">
    <source>
        <dbReference type="ARBA" id="ARBA00006914"/>
    </source>
</evidence>
<dbReference type="InterPro" id="IPR003593">
    <property type="entry name" value="AAA+_ATPase"/>
</dbReference>